<name>K0JRY6_SACES</name>
<gene>
    <name evidence="3" type="ordered locus">BN6_09030</name>
</gene>
<accession>K0JRY6</accession>
<dbReference type="AlphaFoldDB" id="K0JRY6"/>
<dbReference type="HOGENOM" id="CLU_846711_0_0_11"/>
<proteinExistence type="predicted"/>
<organism evidence="3 4">
    <name type="scientific">Saccharothrix espanaensis (strain ATCC 51144 / DSM 44229 / JCM 9112 / NBRC 15066 / NRRL 15764)</name>
    <dbReference type="NCBI Taxonomy" id="1179773"/>
    <lineage>
        <taxon>Bacteria</taxon>
        <taxon>Bacillati</taxon>
        <taxon>Actinomycetota</taxon>
        <taxon>Actinomycetes</taxon>
        <taxon>Pseudonocardiales</taxon>
        <taxon>Pseudonocardiaceae</taxon>
        <taxon>Saccharothrix</taxon>
    </lineage>
</organism>
<dbReference type="Proteomes" id="UP000006281">
    <property type="component" value="Chromosome"/>
</dbReference>
<feature type="region of interest" description="Disordered" evidence="1">
    <location>
        <begin position="1"/>
        <end position="21"/>
    </location>
</feature>
<dbReference type="BioCyc" id="SESP1179773:BN6_RS04445-MONOMER"/>
<dbReference type="KEGG" id="sesp:BN6_09030"/>
<feature type="transmembrane region" description="Helical" evidence="2">
    <location>
        <begin position="252"/>
        <end position="272"/>
    </location>
</feature>
<keyword evidence="4" id="KW-1185">Reference proteome</keyword>
<keyword evidence="2" id="KW-1133">Transmembrane helix</keyword>
<protein>
    <submittedName>
        <fullName evidence="3">Uncharacterized protein</fullName>
    </submittedName>
</protein>
<keyword evidence="2" id="KW-0472">Membrane</keyword>
<dbReference type="PATRIC" id="fig|1179773.3.peg.908"/>
<dbReference type="eggNOG" id="ENOG5032TEU">
    <property type="taxonomic scope" value="Bacteria"/>
</dbReference>
<feature type="transmembrane region" description="Helical" evidence="2">
    <location>
        <begin position="203"/>
        <end position="228"/>
    </location>
</feature>
<evidence type="ECO:0000256" key="1">
    <source>
        <dbReference type="SAM" id="MobiDB-lite"/>
    </source>
</evidence>
<dbReference type="EMBL" id="HE804045">
    <property type="protein sequence ID" value="CCH28232.1"/>
    <property type="molecule type" value="Genomic_DNA"/>
</dbReference>
<keyword evidence="2" id="KW-0812">Transmembrane</keyword>
<evidence type="ECO:0000313" key="4">
    <source>
        <dbReference type="Proteomes" id="UP000006281"/>
    </source>
</evidence>
<evidence type="ECO:0000313" key="3">
    <source>
        <dbReference type="EMBL" id="CCH28232.1"/>
    </source>
</evidence>
<feature type="transmembrane region" description="Helical" evidence="2">
    <location>
        <begin position="284"/>
        <end position="307"/>
    </location>
</feature>
<feature type="transmembrane region" description="Helical" evidence="2">
    <location>
        <begin position="313"/>
        <end position="332"/>
    </location>
</feature>
<sequence length="362" mass="39236">MGRRRAGQSGEIRPWGGKSCSITRSGDSGGAVLRCHHRVMPARRPRVTDWRLVVQSRLDRVRADLAALGPPDPLDPESAQWRLVAEQEAAVVEDMVTRHEPRWRTVASWWSGWHIERAWRSLHEAEIAVVAAGSGFLGRLPGLRARVAENLEDDDPRRIALEELRPGEFPLVVERELVVDALRASFDKSDFAHVGSRALRNKLIAASVVLLAVNTLLGVIGLVSPGMIPMCVGSERLPTVCPSGKNAAGVDVWLIQVLGAFGAILSAVVLLLRRRPSLSPYVMIGYQATIKILLGSALAVIGILALGAGVTTGLIGVASQAALLLWAVILGYSQQVATRLLDSYADRVMDQARPLPRLEGPR</sequence>
<evidence type="ECO:0000256" key="2">
    <source>
        <dbReference type="SAM" id="Phobius"/>
    </source>
</evidence>
<reference evidence="3 4" key="1">
    <citation type="journal article" date="2012" name="BMC Genomics">
        <title>Complete genome sequence of Saccharothrix espanaensis DSM 44229T and comparison to the other completely sequenced Pseudonocardiaceae.</title>
        <authorList>
            <person name="Strobel T."/>
            <person name="Al-Dilaimi A."/>
            <person name="Blom J."/>
            <person name="Gessner A."/>
            <person name="Kalinowski J."/>
            <person name="Luzhetska M."/>
            <person name="Puhler A."/>
            <person name="Szczepanowski R."/>
            <person name="Bechthold A."/>
            <person name="Ruckert C."/>
        </authorList>
    </citation>
    <scope>NUCLEOTIDE SEQUENCE [LARGE SCALE GENOMIC DNA]</scope>
    <source>
        <strain evidence="4">ATCC 51144 / DSM 44229 / JCM 9112 / NBRC 15066 / NRRL 15764</strain>
    </source>
</reference>